<dbReference type="SMART" id="SM00220">
    <property type="entry name" value="S_TKc"/>
    <property type="match status" value="1"/>
</dbReference>
<name>A0ABR2IXN1_9EUKA</name>
<comment type="caution">
    <text evidence="2">The sequence shown here is derived from an EMBL/GenBank/DDBJ whole genome shotgun (WGS) entry which is preliminary data.</text>
</comment>
<dbReference type="InterPro" id="IPR011009">
    <property type="entry name" value="Kinase-like_dom_sf"/>
</dbReference>
<dbReference type="SUPFAM" id="SSF56112">
    <property type="entry name" value="Protein kinase-like (PK-like)"/>
    <property type="match status" value="1"/>
</dbReference>
<protein>
    <recommendedName>
        <fullName evidence="1">Protein kinase domain-containing protein</fullName>
    </recommendedName>
</protein>
<dbReference type="PANTHER" id="PTHR24347">
    <property type="entry name" value="SERINE/THREONINE-PROTEIN KINASE"/>
    <property type="match status" value="1"/>
</dbReference>
<reference evidence="2 3" key="1">
    <citation type="submission" date="2024-04" db="EMBL/GenBank/DDBJ databases">
        <title>Tritrichomonas musculus Genome.</title>
        <authorList>
            <person name="Alves-Ferreira E."/>
            <person name="Grigg M."/>
            <person name="Lorenzi H."/>
            <person name="Galac M."/>
        </authorList>
    </citation>
    <scope>NUCLEOTIDE SEQUENCE [LARGE SCALE GENOMIC DNA]</scope>
    <source>
        <strain evidence="2 3">EAF2021</strain>
    </source>
</reference>
<proteinExistence type="predicted"/>
<dbReference type="Gene3D" id="1.10.510.10">
    <property type="entry name" value="Transferase(Phosphotransferase) domain 1"/>
    <property type="match status" value="1"/>
</dbReference>
<accession>A0ABR2IXN1</accession>
<evidence type="ECO:0000259" key="1">
    <source>
        <dbReference type="PROSITE" id="PS50011"/>
    </source>
</evidence>
<dbReference type="Gene3D" id="3.30.200.20">
    <property type="entry name" value="Phosphorylase Kinase, domain 1"/>
    <property type="match status" value="1"/>
</dbReference>
<evidence type="ECO:0000313" key="3">
    <source>
        <dbReference type="Proteomes" id="UP001470230"/>
    </source>
</evidence>
<dbReference type="Proteomes" id="UP001470230">
    <property type="component" value="Unassembled WGS sequence"/>
</dbReference>
<feature type="domain" description="Protein kinase" evidence="1">
    <location>
        <begin position="24"/>
        <end position="292"/>
    </location>
</feature>
<dbReference type="InterPro" id="IPR000719">
    <property type="entry name" value="Prot_kinase_dom"/>
</dbReference>
<dbReference type="EMBL" id="JAPFFF010000014">
    <property type="protein sequence ID" value="KAK8870320.1"/>
    <property type="molecule type" value="Genomic_DNA"/>
</dbReference>
<dbReference type="Pfam" id="PF00069">
    <property type="entry name" value="Pkinase"/>
    <property type="match status" value="1"/>
</dbReference>
<evidence type="ECO:0000313" key="2">
    <source>
        <dbReference type="EMBL" id="KAK8870320.1"/>
    </source>
</evidence>
<organism evidence="2 3">
    <name type="scientific">Tritrichomonas musculus</name>
    <dbReference type="NCBI Taxonomy" id="1915356"/>
    <lineage>
        <taxon>Eukaryota</taxon>
        <taxon>Metamonada</taxon>
        <taxon>Parabasalia</taxon>
        <taxon>Tritrichomonadida</taxon>
        <taxon>Tritrichomonadidae</taxon>
        <taxon>Tritrichomonas</taxon>
    </lineage>
</organism>
<dbReference type="PROSITE" id="PS00108">
    <property type="entry name" value="PROTEIN_KINASE_ST"/>
    <property type="match status" value="1"/>
</dbReference>
<sequence length="308" mass="36591">MGINKLNRYQSFSEYLKYLTDLHYQQIEEKDVNSSATIFFSAIEKDTHKKILIKRFTKELDKYHEFEIESYTLENLDHDNIIKPIAIFEDSEYGYIVFPYAEGGDLFDLIYSRNIQFDNEQLKIIAYSLISALDKIHSKGYIYRDIKFENIVLRRNINDMQKEFDTDDIVLIDFGSCYVDSISENLYDFRGTSFYQAPEYIYHRKVTEKYDIFSLGILLYYLVTSYLPFDINYDYDEFEFSMIFSENNISDLFTGNEWSGFSSGIKELIQSMLLFDDRARASTQELLKNDLFSNLLSPYDLAHEYEDY</sequence>
<dbReference type="InterPro" id="IPR008271">
    <property type="entry name" value="Ser/Thr_kinase_AS"/>
</dbReference>
<dbReference type="PROSITE" id="PS50011">
    <property type="entry name" value="PROTEIN_KINASE_DOM"/>
    <property type="match status" value="1"/>
</dbReference>
<gene>
    <name evidence="2" type="ORF">M9Y10_008199</name>
</gene>
<keyword evidence="3" id="KW-1185">Reference proteome</keyword>